<dbReference type="AlphaFoldDB" id="A0A2I8VPH6"/>
<dbReference type="EMBL" id="CP026309">
    <property type="protein sequence ID" value="AUV83818.1"/>
    <property type="molecule type" value="Genomic_DNA"/>
</dbReference>
<keyword evidence="2" id="KW-1133">Transmembrane helix</keyword>
<organism evidence="3 4">
    <name type="scientific">Salinigranum rubrum</name>
    <dbReference type="NCBI Taxonomy" id="755307"/>
    <lineage>
        <taxon>Archaea</taxon>
        <taxon>Methanobacteriati</taxon>
        <taxon>Methanobacteriota</taxon>
        <taxon>Stenosarchaea group</taxon>
        <taxon>Halobacteria</taxon>
        <taxon>Halobacteriales</taxon>
        <taxon>Haloferacaceae</taxon>
        <taxon>Salinigranum</taxon>
    </lineage>
</organism>
<keyword evidence="2" id="KW-0472">Membrane</keyword>
<proteinExistence type="predicted"/>
<feature type="transmembrane region" description="Helical" evidence="2">
    <location>
        <begin position="6"/>
        <end position="22"/>
    </location>
</feature>
<reference evidence="3 4" key="1">
    <citation type="submission" date="2018-01" db="EMBL/GenBank/DDBJ databases">
        <title>Complete genome sequence of Salinigranum rubrum GX10T, an extremely halophilic archaeon isolated from a marine solar saltern.</title>
        <authorList>
            <person name="Han S."/>
        </authorList>
    </citation>
    <scope>NUCLEOTIDE SEQUENCE [LARGE SCALE GENOMIC DNA]</scope>
    <source>
        <strain evidence="3 4">GX10</strain>
    </source>
</reference>
<dbReference type="KEGG" id="srub:C2R22_00155"/>
<feature type="compositionally biased region" description="Basic and acidic residues" evidence="1">
    <location>
        <begin position="98"/>
        <end position="109"/>
    </location>
</feature>
<dbReference type="InterPro" id="IPR055943">
    <property type="entry name" value="DUF7521"/>
</dbReference>
<evidence type="ECO:0000313" key="4">
    <source>
        <dbReference type="Proteomes" id="UP000236584"/>
    </source>
</evidence>
<name>A0A2I8VPH6_9EURY</name>
<evidence type="ECO:0000256" key="1">
    <source>
        <dbReference type="SAM" id="MobiDB-lite"/>
    </source>
</evidence>
<feature type="transmembrane region" description="Helical" evidence="2">
    <location>
        <begin position="34"/>
        <end position="54"/>
    </location>
</feature>
<protein>
    <submittedName>
        <fullName evidence="3">Uncharacterized protein</fullName>
    </submittedName>
</protein>
<keyword evidence="2" id="KW-0812">Transmembrane</keyword>
<evidence type="ECO:0000256" key="2">
    <source>
        <dbReference type="SAM" id="Phobius"/>
    </source>
</evidence>
<feature type="region of interest" description="Disordered" evidence="1">
    <location>
        <begin position="86"/>
        <end position="109"/>
    </location>
</feature>
<sequence>MVTKTVTLILGALITFLAYRAFRRQGAPALRALMVGFGLVTAGSALGGALYHVADIGFTLGVGIESLVTAAGFGVLVYSLYVGVDDTDDTRAPSRQVTTEHDGRRRGAD</sequence>
<keyword evidence="4" id="KW-1185">Reference proteome</keyword>
<feature type="transmembrane region" description="Helical" evidence="2">
    <location>
        <begin position="60"/>
        <end position="81"/>
    </location>
</feature>
<gene>
    <name evidence="3" type="ORF">C2R22_00155</name>
</gene>
<accession>A0A2I8VPH6</accession>
<dbReference type="Pfam" id="PF24365">
    <property type="entry name" value="DUF7521"/>
    <property type="match status" value="1"/>
</dbReference>
<evidence type="ECO:0000313" key="3">
    <source>
        <dbReference type="EMBL" id="AUV83818.1"/>
    </source>
</evidence>
<dbReference type="Proteomes" id="UP000236584">
    <property type="component" value="Chromosome"/>
</dbReference>